<dbReference type="AlphaFoldDB" id="A0A1Y2N8X8"/>
<accession>A0A1Y2N8X8</accession>
<dbReference type="Gene3D" id="3.20.20.370">
    <property type="entry name" value="Glycoside hydrolase/deacetylase"/>
    <property type="match status" value="1"/>
</dbReference>
<evidence type="ECO:0008006" key="3">
    <source>
        <dbReference type="Google" id="ProtNLM"/>
    </source>
</evidence>
<evidence type="ECO:0000313" key="1">
    <source>
        <dbReference type="EMBL" id="OSY43651.1"/>
    </source>
</evidence>
<dbReference type="InterPro" id="IPR011330">
    <property type="entry name" value="Glyco_hydro/deAcase_b/a-brl"/>
</dbReference>
<dbReference type="STRING" id="2074.BG845_00597"/>
<dbReference type="EMBL" id="MIGB01000002">
    <property type="protein sequence ID" value="OSY43651.1"/>
    <property type="molecule type" value="Genomic_DNA"/>
</dbReference>
<protein>
    <recommendedName>
        <fullName evidence="3">Polysaccharide deacetylase</fullName>
    </recommendedName>
</protein>
<dbReference type="Proteomes" id="UP000194360">
    <property type="component" value="Unassembled WGS sequence"/>
</dbReference>
<dbReference type="GO" id="GO:0005975">
    <property type="term" value="P:carbohydrate metabolic process"/>
    <property type="evidence" value="ECO:0007669"/>
    <property type="project" value="InterPro"/>
</dbReference>
<comment type="caution">
    <text evidence="1">The sequence shown here is derived from an EMBL/GenBank/DDBJ whole genome shotgun (WGS) entry which is preliminary data.</text>
</comment>
<dbReference type="OrthoDB" id="7836272at2"/>
<dbReference type="SUPFAM" id="SSF88713">
    <property type="entry name" value="Glycoside hydrolase/deacetylase"/>
    <property type="match status" value="1"/>
</dbReference>
<dbReference type="RefSeq" id="WP_085910916.1">
    <property type="nucleotide sequence ID" value="NZ_AP018920.1"/>
</dbReference>
<keyword evidence="2" id="KW-1185">Reference proteome</keyword>
<reference evidence="1 2" key="1">
    <citation type="submission" date="2016-09" db="EMBL/GenBank/DDBJ databases">
        <title>Pseudonocardia autotrophica DSM535, a candidate organism with high potential of specific P450 cytochromes.</title>
        <authorList>
            <person name="Grumaz C."/>
            <person name="Vainshtein Y."/>
            <person name="Kirstahler P."/>
            <person name="Sohn K."/>
        </authorList>
    </citation>
    <scope>NUCLEOTIDE SEQUENCE [LARGE SCALE GENOMIC DNA]</scope>
    <source>
        <strain evidence="1 2">DSM 535</strain>
    </source>
</reference>
<name>A0A1Y2N8X8_PSEAH</name>
<evidence type="ECO:0000313" key="2">
    <source>
        <dbReference type="Proteomes" id="UP000194360"/>
    </source>
</evidence>
<sequence>MTARFILSLDCEGRWGVADQLESEHARALTDQALRRAYSEVLSALDRFAVPATFAFVAAFTLSPQRLQAARPELRRAAARVQGYVEHAVDASAGEGWAGDWALEAVRTAHVTHELALHGATHVPWDRPGFTAAAARAEMQLAFDLAPELARDARTFIYPRNRVEHRTVLSEFGLVGARDDRGRRSRVRSLAEEFLPARPEADLPLAEPIRIPAGHFLNWRCGRRRVIPPVITRERIRRSVAAAERTGATVHLWTHPENFASGPGTLDVLRGILEDVARARDAGRCEVLTQVDYCRTVDPGLFDRIARDRTRVHLPEKPGVRGDR</sequence>
<organism evidence="1 2">
    <name type="scientific">Pseudonocardia autotrophica</name>
    <name type="common">Amycolata autotrophica</name>
    <name type="synonym">Nocardia autotrophica</name>
    <dbReference type="NCBI Taxonomy" id="2074"/>
    <lineage>
        <taxon>Bacteria</taxon>
        <taxon>Bacillati</taxon>
        <taxon>Actinomycetota</taxon>
        <taxon>Actinomycetes</taxon>
        <taxon>Pseudonocardiales</taxon>
        <taxon>Pseudonocardiaceae</taxon>
        <taxon>Pseudonocardia</taxon>
    </lineage>
</organism>
<gene>
    <name evidence="1" type="ORF">BG845_00597</name>
</gene>
<proteinExistence type="predicted"/>